<feature type="transmembrane region" description="Helical" evidence="6">
    <location>
        <begin position="404"/>
        <end position="426"/>
    </location>
</feature>
<keyword evidence="5 6" id="KW-0472">Membrane</keyword>
<evidence type="ECO:0000313" key="8">
    <source>
        <dbReference type="Proteomes" id="UP000317716"/>
    </source>
</evidence>
<protein>
    <submittedName>
        <fullName evidence="7">Glycosyltransferase family 2 protein</fullName>
    </submittedName>
</protein>
<evidence type="ECO:0000256" key="5">
    <source>
        <dbReference type="ARBA" id="ARBA00023136"/>
    </source>
</evidence>
<accession>A0A538S8H1</accession>
<dbReference type="GO" id="GO:0050501">
    <property type="term" value="F:hyaluronan synthase activity"/>
    <property type="evidence" value="ECO:0007669"/>
    <property type="project" value="TreeGrafter"/>
</dbReference>
<dbReference type="Gene3D" id="3.90.550.10">
    <property type="entry name" value="Spore Coat Polysaccharide Biosynthesis Protein SpsA, Chain A"/>
    <property type="match status" value="1"/>
</dbReference>
<keyword evidence="2" id="KW-1003">Cell membrane</keyword>
<feature type="transmembrane region" description="Helical" evidence="6">
    <location>
        <begin position="432"/>
        <end position="453"/>
    </location>
</feature>
<feature type="transmembrane region" description="Helical" evidence="6">
    <location>
        <begin position="47"/>
        <end position="64"/>
    </location>
</feature>
<evidence type="ECO:0000313" key="7">
    <source>
        <dbReference type="EMBL" id="TMQ47665.1"/>
    </source>
</evidence>
<dbReference type="InterPro" id="IPR029044">
    <property type="entry name" value="Nucleotide-diphossugar_trans"/>
</dbReference>
<name>A0A538S8H1_UNCEI</name>
<keyword evidence="3" id="KW-0328">Glycosyltransferase</keyword>
<sequence>MVSAPLRPVRFQLRLRDVYGLLIYIAVAVTLSYCVPAETTHRMRGRVLFAVGGIAVWRYLWWMTHAIRATLYRFFLFPRLRRHADQLWNSGWRPRVVYFMVTTFKERRETTEKVFESIIAECRNVGVAARVYVGTGDAWDERILSEYVSRRAMGMDLEVVIVRQSRPGKRHAIGYTLRAISRGGASGDDPVVFLDGDCVLESGFLRKCLPLFAARPKLDAVTTAERAIVHGPQWMRTWLDLRFSQRHLTMQSHSVSGKILTLTGRCSVFRAADVVQEDFIRIVEADYLDHWLWGRIRFLSGDDKSTWYSLLKKPGGSTMLYVPDAMAYTIEHVAGTGVARMRFNLLRWSGNLLRNGARAAALGPRQVGWFIWWCIVDQRLAMWTGLIGPVAVLLSVCSGKWGFVIAYAAWIMWTRLLVSLPLYVYAGRINPSFPLFLYVNQVVNSVIKVYLLFRPATQRWLNRGDQRAGPSANPLLRFQHAMATYLVVLAVAVFALVIALYIGVIQAPSWYTLGHFVSR</sequence>
<comment type="caution">
    <text evidence="7">The sequence shown here is derived from an EMBL/GenBank/DDBJ whole genome shotgun (WGS) entry which is preliminary data.</text>
</comment>
<evidence type="ECO:0000256" key="3">
    <source>
        <dbReference type="ARBA" id="ARBA00022676"/>
    </source>
</evidence>
<dbReference type="Proteomes" id="UP000317716">
    <property type="component" value="Unassembled WGS sequence"/>
</dbReference>
<dbReference type="SUPFAM" id="SSF53448">
    <property type="entry name" value="Nucleotide-diphospho-sugar transferases"/>
    <property type="match status" value="1"/>
</dbReference>
<keyword evidence="6" id="KW-1133">Transmembrane helix</keyword>
<organism evidence="7 8">
    <name type="scientific">Eiseniibacteriota bacterium</name>
    <dbReference type="NCBI Taxonomy" id="2212470"/>
    <lineage>
        <taxon>Bacteria</taxon>
        <taxon>Candidatus Eiseniibacteriota</taxon>
    </lineage>
</organism>
<comment type="subcellular location">
    <subcellularLocation>
        <location evidence="1">Cell membrane</location>
    </subcellularLocation>
</comment>
<evidence type="ECO:0000256" key="4">
    <source>
        <dbReference type="ARBA" id="ARBA00022679"/>
    </source>
</evidence>
<dbReference type="Pfam" id="PF13641">
    <property type="entry name" value="Glyco_tranf_2_3"/>
    <property type="match status" value="1"/>
</dbReference>
<proteinExistence type="predicted"/>
<dbReference type="GO" id="GO:0085029">
    <property type="term" value="P:extracellular matrix assembly"/>
    <property type="evidence" value="ECO:0007669"/>
    <property type="project" value="TreeGrafter"/>
</dbReference>
<keyword evidence="6" id="KW-0812">Transmembrane</keyword>
<feature type="transmembrane region" description="Helical" evidence="6">
    <location>
        <begin position="483"/>
        <end position="504"/>
    </location>
</feature>
<evidence type="ECO:0000256" key="6">
    <source>
        <dbReference type="SAM" id="Phobius"/>
    </source>
</evidence>
<evidence type="ECO:0000256" key="1">
    <source>
        <dbReference type="ARBA" id="ARBA00004236"/>
    </source>
</evidence>
<dbReference type="PANTHER" id="PTHR22913:SF12">
    <property type="entry name" value="MANNURONAN SYNTHASE"/>
    <property type="match status" value="1"/>
</dbReference>
<feature type="transmembrane region" description="Helical" evidence="6">
    <location>
        <begin position="380"/>
        <end position="397"/>
    </location>
</feature>
<reference evidence="7 8" key="1">
    <citation type="journal article" date="2019" name="Nat. Microbiol.">
        <title>Mediterranean grassland soil C-N compound turnover is dependent on rainfall and depth, and is mediated by genomically divergent microorganisms.</title>
        <authorList>
            <person name="Diamond S."/>
            <person name="Andeer P.F."/>
            <person name="Li Z."/>
            <person name="Crits-Christoph A."/>
            <person name="Burstein D."/>
            <person name="Anantharaman K."/>
            <person name="Lane K.R."/>
            <person name="Thomas B.C."/>
            <person name="Pan C."/>
            <person name="Northen T.R."/>
            <person name="Banfield J.F."/>
        </authorList>
    </citation>
    <scope>NUCLEOTIDE SEQUENCE [LARGE SCALE GENOMIC DNA]</scope>
    <source>
        <strain evidence="7">WS_2</strain>
    </source>
</reference>
<dbReference type="PANTHER" id="PTHR22913">
    <property type="entry name" value="HYALURONAN SYNTHASE"/>
    <property type="match status" value="1"/>
</dbReference>
<feature type="transmembrane region" description="Helical" evidence="6">
    <location>
        <begin position="18"/>
        <end position="35"/>
    </location>
</feature>
<dbReference type="GO" id="GO:0030213">
    <property type="term" value="P:hyaluronan biosynthetic process"/>
    <property type="evidence" value="ECO:0007669"/>
    <property type="project" value="TreeGrafter"/>
</dbReference>
<dbReference type="AlphaFoldDB" id="A0A538S8H1"/>
<keyword evidence="4 7" id="KW-0808">Transferase</keyword>
<dbReference type="GO" id="GO:0005886">
    <property type="term" value="C:plasma membrane"/>
    <property type="evidence" value="ECO:0007669"/>
    <property type="project" value="UniProtKB-SubCell"/>
</dbReference>
<dbReference type="EMBL" id="VBOS01000519">
    <property type="protein sequence ID" value="TMQ47665.1"/>
    <property type="molecule type" value="Genomic_DNA"/>
</dbReference>
<evidence type="ECO:0000256" key="2">
    <source>
        <dbReference type="ARBA" id="ARBA00022475"/>
    </source>
</evidence>
<gene>
    <name evidence="7" type="ORF">E6K72_13820</name>
</gene>